<evidence type="ECO:0000313" key="1">
    <source>
        <dbReference type="EMBL" id="CAG8578641.1"/>
    </source>
</evidence>
<sequence length="556" mass="64755">MPRPNKRKQQISALPRNQGRYESQEEKLHVEIIPEEISPKIEMIQEILQETATMQEEIPPTDTIAQASSQIAKCNLPSTEISEKLEMRLKEVNQQCAIVKSSKANASIYNYLRLLSISSKGDYTAKHIRKWENHYVKTGELLVDHFSNDCQAWLHQQKPESRSPEALKIYIEGTVFPQIAENIKKNSISERTCRTYMHLWGFRYNEKRKGVYYDGHERPDVVIYRREWLNRMFTYRKYMKTFDGDILDIVLEPKLGPGEKEIVQVTHDKCHFYANDGQRRIWIGKNEDILCPKGEGRSVMVSAFLCSCHGLLQLSDKQMRANLHIMHKEAFILCSIQLDGYWKSEHMLEQLVQQAILIFEVLHSGCIGVFCFDQSTNHNAIAENTLVATKMNLGPGGVQPIMRDGWYINENGVWTIQSMVFSDNYKVEELRGKPKGIKEIIMEPLEEAVLGKGHILEQYPKFHCECNFIERYWGYIKRETRKLCNYNYTDLLQQVPKALVNVPVTTIRKFACKSWRYMDTYDKGLEGRAAKWAVTKYKSHRRLPVTIEKQIDSDKE</sequence>
<name>A0ACA9MAW7_9GLOM</name>
<protein>
    <submittedName>
        <fullName evidence="1">11272_t:CDS:1</fullName>
    </submittedName>
</protein>
<evidence type="ECO:0000313" key="2">
    <source>
        <dbReference type="Proteomes" id="UP000789860"/>
    </source>
</evidence>
<gene>
    <name evidence="1" type="ORF">SCALOS_LOCUS6117</name>
</gene>
<accession>A0ACA9MAW7</accession>
<proteinExistence type="predicted"/>
<reference evidence="1" key="1">
    <citation type="submission" date="2021-06" db="EMBL/GenBank/DDBJ databases">
        <authorList>
            <person name="Kallberg Y."/>
            <person name="Tangrot J."/>
            <person name="Rosling A."/>
        </authorList>
    </citation>
    <scope>NUCLEOTIDE SEQUENCE</scope>
    <source>
        <strain evidence="1">AU212A</strain>
    </source>
</reference>
<dbReference type="Proteomes" id="UP000789860">
    <property type="component" value="Unassembled WGS sequence"/>
</dbReference>
<dbReference type="EMBL" id="CAJVPM010011114">
    <property type="protein sequence ID" value="CAG8578641.1"/>
    <property type="molecule type" value="Genomic_DNA"/>
</dbReference>
<organism evidence="1 2">
    <name type="scientific">Scutellospora calospora</name>
    <dbReference type="NCBI Taxonomy" id="85575"/>
    <lineage>
        <taxon>Eukaryota</taxon>
        <taxon>Fungi</taxon>
        <taxon>Fungi incertae sedis</taxon>
        <taxon>Mucoromycota</taxon>
        <taxon>Glomeromycotina</taxon>
        <taxon>Glomeromycetes</taxon>
        <taxon>Diversisporales</taxon>
        <taxon>Gigasporaceae</taxon>
        <taxon>Scutellospora</taxon>
    </lineage>
</organism>
<keyword evidence="2" id="KW-1185">Reference proteome</keyword>
<comment type="caution">
    <text evidence="1">The sequence shown here is derived from an EMBL/GenBank/DDBJ whole genome shotgun (WGS) entry which is preliminary data.</text>
</comment>